<dbReference type="SUPFAM" id="SSF111469">
    <property type="entry name" value="Geminin coiled-coil domain"/>
    <property type="match status" value="1"/>
</dbReference>
<comment type="caution">
    <text evidence="8">The sequence shown here is derived from an EMBL/GenBank/DDBJ whole genome shotgun (WGS) entry which is preliminary data.</text>
</comment>
<dbReference type="Gene3D" id="1.20.5.1180">
    <property type="entry name" value="Geminin coiled-coil domain"/>
    <property type="match status" value="1"/>
</dbReference>
<evidence type="ECO:0000256" key="1">
    <source>
        <dbReference type="ARBA" id="ARBA00004123"/>
    </source>
</evidence>
<dbReference type="PANTHER" id="PTHR13372">
    <property type="entry name" value="GEMININ"/>
    <property type="match status" value="1"/>
</dbReference>
<keyword evidence="9" id="KW-1185">Reference proteome</keyword>
<dbReference type="AlphaFoldDB" id="A0AA39CA25"/>
<dbReference type="InterPro" id="IPR022786">
    <property type="entry name" value="Geminin/Multicilin"/>
</dbReference>
<evidence type="ECO:0008006" key="10">
    <source>
        <dbReference type="Google" id="ProtNLM"/>
    </source>
</evidence>
<evidence type="ECO:0000256" key="3">
    <source>
        <dbReference type="ARBA" id="ARBA00023054"/>
    </source>
</evidence>
<keyword evidence="3 6" id="KW-0175">Coiled coil</keyword>
<feature type="coiled-coil region" evidence="6">
    <location>
        <begin position="115"/>
        <end position="149"/>
    </location>
</feature>
<evidence type="ECO:0000256" key="4">
    <source>
        <dbReference type="ARBA" id="ARBA00023242"/>
    </source>
</evidence>
<evidence type="ECO:0000256" key="7">
    <source>
        <dbReference type="SAM" id="MobiDB-lite"/>
    </source>
</evidence>
<dbReference type="GO" id="GO:0008156">
    <property type="term" value="P:negative regulation of DNA replication"/>
    <property type="evidence" value="ECO:0007669"/>
    <property type="project" value="TreeGrafter"/>
</dbReference>
<proteinExistence type="inferred from homology"/>
<dbReference type="EMBL" id="JAQQBS010001423">
    <property type="protein sequence ID" value="KAK0160613.1"/>
    <property type="molecule type" value="Genomic_DNA"/>
</dbReference>
<gene>
    <name evidence="8" type="ORF">PV328_008005</name>
</gene>
<dbReference type="GO" id="GO:0005634">
    <property type="term" value="C:nucleus"/>
    <property type="evidence" value="ECO:0007669"/>
    <property type="project" value="UniProtKB-SubCell"/>
</dbReference>
<evidence type="ECO:0000313" key="9">
    <source>
        <dbReference type="Proteomes" id="UP001168990"/>
    </source>
</evidence>
<accession>A0AA39CA25</accession>
<dbReference type="PANTHER" id="PTHR13372:SF5">
    <property type="entry name" value="GEMININ"/>
    <property type="match status" value="1"/>
</dbReference>
<dbReference type="GO" id="GO:0045786">
    <property type="term" value="P:negative regulation of cell cycle"/>
    <property type="evidence" value="ECO:0007669"/>
    <property type="project" value="TreeGrafter"/>
</dbReference>
<keyword evidence="5" id="KW-0131">Cell cycle</keyword>
<feature type="region of interest" description="Disordered" evidence="7">
    <location>
        <begin position="1"/>
        <end position="24"/>
    </location>
</feature>
<evidence type="ECO:0000256" key="6">
    <source>
        <dbReference type="SAM" id="Coils"/>
    </source>
</evidence>
<reference evidence="8" key="2">
    <citation type="submission" date="2023-03" db="EMBL/GenBank/DDBJ databases">
        <authorList>
            <person name="Inwood S.N."/>
            <person name="Skelly J.G."/>
            <person name="Guhlin J."/>
            <person name="Harrop T.W.R."/>
            <person name="Goldson S.G."/>
            <person name="Dearden P.K."/>
        </authorList>
    </citation>
    <scope>NUCLEOTIDE SEQUENCE</scope>
    <source>
        <strain evidence="8">Irish</strain>
        <tissue evidence="8">Whole body</tissue>
    </source>
</reference>
<evidence type="ECO:0000256" key="2">
    <source>
        <dbReference type="ARBA" id="ARBA00007979"/>
    </source>
</evidence>
<keyword evidence="4" id="KW-0539">Nucleus</keyword>
<comment type="subcellular location">
    <subcellularLocation>
        <location evidence="1">Nucleus</location>
    </subcellularLocation>
</comment>
<comment type="similarity">
    <text evidence="2">Belongs to the geminin family.</text>
</comment>
<protein>
    <recommendedName>
        <fullName evidence="10">Geminin</fullName>
    </recommendedName>
</protein>
<dbReference type="Pfam" id="PF07412">
    <property type="entry name" value="Geminin"/>
    <property type="match status" value="1"/>
</dbReference>
<evidence type="ECO:0000313" key="8">
    <source>
        <dbReference type="EMBL" id="KAK0160613.1"/>
    </source>
</evidence>
<organism evidence="8 9">
    <name type="scientific">Microctonus aethiopoides</name>
    <dbReference type="NCBI Taxonomy" id="144406"/>
    <lineage>
        <taxon>Eukaryota</taxon>
        <taxon>Metazoa</taxon>
        <taxon>Ecdysozoa</taxon>
        <taxon>Arthropoda</taxon>
        <taxon>Hexapoda</taxon>
        <taxon>Insecta</taxon>
        <taxon>Pterygota</taxon>
        <taxon>Neoptera</taxon>
        <taxon>Endopterygota</taxon>
        <taxon>Hymenoptera</taxon>
        <taxon>Apocrita</taxon>
        <taxon>Ichneumonoidea</taxon>
        <taxon>Braconidae</taxon>
        <taxon>Euphorinae</taxon>
        <taxon>Microctonus</taxon>
    </lineage>
</organism>
<name>A0AA39CA25_9HYME</name>
<sequence length="180" mass="20059">MKPGGATAVSSTHLGNFEHDKTRKTLHTLQPAATDKENLVGGGRVLRSGGGVPLKGAIKDEMSEKTKIETTKKIKSKSKYLDKAIQTIRGGKAKIDIEDLICDAGPSENYWQILAERRRIALDDALEENKELNERVVKLEEENRICKDMLDETRALVEVLQEMIGEDRSDINNSLDDSRL</sequence>
<dbReference type="Proteomes" id="UP001168990">
    <property type="component" value="Unassembled WGS sequence"/>
</dbReference>
<reference evidence="8" key="1">
    <citation type="journal article" date="2023" name="bioRxiv">
        <title>Scaffold-level genome assemblies of two parasitoid biocontrol wasps reveal the parthenogenesis mechanism and an associated novel virus.</title>
        <authorList>
            <person name="Inwood S."/>
            <person name="Skelly J."/>
            <person name="Guhlin J."/>
            <person name="Harrop T."/>
            <person name="Goldson S."/>
            <person name="Dearden P."/>
        </authorList>
    </citation>
    <scope>NUCLEOTIDE SEQUENCE</scope>
    <source>
        <strain evidence="8">Irish</strain>
        <tissue evidence="8">Whole body</tissue>
    </source>
</reference>
<evidence type="ECO:0000256" key="5">
    <source>
        <dbReference type="ARBA" id="ARBA00023306"/>
    </source>
</evidence>